<evidence type="ECO:0000256" key="3">
    <source>
        <dbReference type="ARBA" id="ARBA00023457"/>
    </source>
</evidence>
<organism evidence="8 9">
    <name type="scientific">Halomarina halobia</name>
    <dbReference type="NCBI Taxonomy" id="3033386"/>
    <lineage>
        <taxon>Archaea</taxon>
        <taxon>Methanobacteriati</taxon>
        <taxon>Methanobacteriota</taxon>
        <taxon>Stenosarchaea group</taxon>
        <taxon>Halobacteria</taxon>
        <taxon>Halobacteriales</taxon>
        <taxon>Natronomonadaceae</taxon>
        <taxon>Halomarina</taxon>
    </lineage>
</organism>
<dbReference type="GO" id="GO:0016829">
    <property type="term" value="F:lyase activity"/>
    <property type="evidence" value="ECO:0007669"/>
    <property type="project" value="UniProtKB-KW"/>
</dbReference>
<dbReference type="GeneID" id="79313979"/>
<evidence type="ECO:0000256" key="4">
    <source>
        <dbReference type="ARBA" id="ARBA00023471"/>
    </source>
</evidence>
<comment type="similarity">
    <text evidence="3">Belongs to the Ahb/Nir family.</text>
</comment>
<name>A0ABD6A8K1_9EURY</name>
<keyword evidence="1" id="KW-0456">Lyase</keyword>
<dbReference type="PANTHER" id="PTHR43413">
    <property type="entry name" value="TRANSCRIPTIONAL REGULATOR, ASNC FAMILY"/>
    <property type="match status" value="1"/>
</dbReference>
<dbReference type="Pfam" id="PF22451">
    <property type="entry name" value="NirdL-like_HTH"/>
    <property type="match status" value="2"/>
</dbReference>
<evidence type="ECO:0000256" key="1">
    <source>
        <dbReference type="ARBA" id="ARBA00023239"/>
    </source>
</evidence>
<keyword evidence="9" id="KW-1185">Reference proteome</keyword>
<dbReference type="Gene3D" id="3.30.70.3460">
    <property type="match status" value="2"/>
</dbReference>
<protein>
    <recommendedName>
        <fullName evidence="4">siroheme decarboxylase</fullName>
        <ecNumber evidence="4">4.1.1.111</ecNumber>
    </recommendedName>
</protein>
<dbReference type="EMBL" id="JBHTBF010000002">
    <property type="protein sequence ID" value="MFC7316303.1"/>
    <property type="molecule type" value="Genomic_DNA"/>
</dbReference>
<evidence type="ECO:0000256" key="2">
    <source>
        <dbReference type="ARBA" id="ARBA00023444"/>
    </source>
</evidence>
<feature type="domain" description="Siroheme decarboxylase AsnC-like ligand binding" evidence="6">
    <location>
        <begin position="262"/>
        <end position="353"/>
    </location>
</feature>
<feature type="domain" description="Siroheme decarboxylase NirL-like HTH" evidence="7">
    <location>
        <begin position="205"/>
        <end position="251"/>
    </location>
</feature>
<dbReference type="Gene3D" id="1.10.10.2890">
    <property type="match status" value="1"/>
</dbReference>
<feature type="domain" description="Siroheme decarboxylase NirL-like HTH" evidence="7">
    <location>
        <begin position="11"/>
        <end position="61"/>
    </location>
</feature>
<dbReference type="AlphaFoldDB" id="A0ABD6A8K1"/>
<evidence type="ECO:0000313" key="9">
    <source>
        <dbReference type="Proteomes" id="UP001596547"/>
    </source>
</evidence>
<reference evidence="8 9" key="1">
    <citation type="journal article" date="2019" name="Int. J. Syst. Evol. Microbiol.">
        <title>The Global Catalogue of Microorganisms (GCM) 10K type strain sequencing project: providing services to taxonomists for standard genome sequencing and annotation.</title>
        <authorList>
            <consortium name="The Broad Institute Genomics Platform"/>
            <consortium name="The Broad Institute Genome Sequencing Center for Infectious Disease"/>
            <person name="Wu L."/>
            <person name="Ma J."/>
        </authorList>
    </citation>
    <scope>NUCLEOTIDE SEQUENCE [LARGE SCALE GENOMIC DNA]</scope>
    <source>
        <strain evidence="8 9">PSR21</strain>
    </source>
</reference>
<evidence type="ECO:0000259" key="7">
    <source>
        <dbReference type="Pfam" id="PF22451"/>
    </source>
</evidence>
<dbReference type="RefSeq" id="WP_276304438.1">
    <property type="nucleotide sequence ID" value="NZ_CP119992.1"/>
</dbReference>
<comment type="pathway">
    <text evidence="2">Porphyrin-containing compound metabolism.</text>
</comment>
<dbReference type="Pfam" id="PF17805">
    <property type="entry name" value="AsnC_trans_reg2"/>
    <property type="match status" value="2"/>
</dbReference>
<dbReference type="InterPro" id="IPR050684">
    <property type="entry name" value="HTH-Siroheme_Decarb"/>
</dbReference>
<comment type="caution">
    <text evidence="8">The sequence shown here is derived from an EMBL/GenBank/DDBJ whole genome shotgun (WGS) entry which is preliminary data.</text>
</comment>
<evidence type="ECO:0000256" key="5">
    <source>
        <dbReference type="ARBA" id="ARBA00048470"/>
    </source>
</evidence>
<comment type="catalytic activity">
    <reaction evidence="5">
        <text>siroheme + 2 H(+) = 12,18-didecarboxysiroheme + 2 CO2</text>
        <dbReference type="Rhea" id="RHEA:19093"/>
        <dbReference type="ChEBI" id="CHEBI:15378"/>
        <dbReference type="ChEBI" id="CHEBI:16526"/>
        <dbReference type="ChEBI" id="CHEBI:60052"/>
        <dbReference type="ChEBI" id="CHEBI:140497"/>
        <dbReference type="EC" id="4.1.1.111"/>
    </reaction>
</comment>
<accession>A0ABD6A8K1</accession>
<proteinExistence type="inferred from homology"/>
<dbReference type="InterPro" id="IPR040523">
    <property type="entry name" value="AsnC_trans_reg2"/>
</dbReference>
<dbReference type="Proteomes" id="UP001596547">
    <property type="component" value="Unassembled WGS sequence"/>
</dbReference>
<evidence type="ECO:0000259" key="6">
    <source>
        <dbReference type="Pfam" id="PF17805"/>
    </source>
</evidence>
<dbReference type="PANTHER" id="PTHR43413:SF1">
    <property type="entry name" value="SIROHEME DECARBOXYLASE NIRL SUBUNIT"/>
    <property type="match status" value="1"/>
</dbReference>
<feature type="domain" description="Siroheme decarboxylase AsnC-like ligand binding" evidence="6">
    <location>
        <begin position="75"/>
        <end position="121"/>
    </location>
</feature>
<dbReference type="InterPro" id="IPR053953">
    <property type="entry name" value="NirdL-like_HTH"/>
</dbReference>
<evidence type="ECO:0000313" key="8">
    <source>
        <dbReference type="EMBL" id="MFC7316303.1"/>
    </source>
</evidence>
<gene>
    <name evidence="8" type="ORF">ACFQPE_05765</name>
</gene>
<dbReference type="EC" id="4.1.1.111" evidence="4"/>
<sequence>MTTAERLGRVDRAILNAFQGGFPVVEWPFEPAAAALRDRGVSVSADDLLARVRRLDEEGVLTRFGALVNAEAIGGTATLVAMHAPEERFDEVVELVNAHREVAHNYEREHPHLNVWFVVSVAGGDGDARSDADGGGETAPDRVEAVLADIEAETGQPTYNMPKRREFRVEAKFLLDGPIPDGDVDLSHLGPSVEPSGRATLTPAERDLVLEIQGGLPLTATPYADVADAIGRDAEWVVRTIKRFDAEGKVRRVGVIPNHYALGYTENGMTVWNVPDDVVETVGPAVASLDFVTHCYQRPRHEPVWPYNFFAMTHGRSEAESRERIERVRGVMSEHWDVGEDDWDTLFSTRILKKTGIRMAERAEANTQP</sequence>